<feature type="compositionally biased region" description="Polar residues" evidence="1">
    <location>
        <begin position="19"/>
        <end position="30"/>
    </location>
</feature>
<protein>
    <submittedName>
        <fullName evidence="2">Uncharacterized protein</fullName>
    </submittedName>
</protein>
<dbReference type="InterPro" id="IPR021109">
    <property type="entry name" value="Peptidase_aspartic_dom_sf"/>
</dbReference>
<feature type="compositionally biased region" description="Basic and acidic residues" evidence="1">
    <location>
        <begin position="322"/>
        <end position="335"/>
    </location>
</feature>
<organism evidence="2 3">
    <name type="scientific">Ensete ventricosum</name>
    <name type="common">Abyssinian banana</name>
    <name type="synonym">Musa ensete</name>
    <dbReference type="NCBI Taxonomy" id="4639"/>
    <lineage>
        <taxon>Eukaryota</taxon>
        <taxon>Viridiplantae</taxon>
        <taxon>Streptophyta</taxon>
        <taxon>Embryophyta</taxon>
        <taxon>Tracheophyta</taxon>
        <taxon>Spermatophyta</taxon>
        <taxon>Magnoliopsida</taxon>
        <taxon>Liliopsida</taxon>
        <taxon>Zingiberales</taxon>
        <taxon>Musaceae</taxon>
        <taxon>Ensete</taxon>
    </lineage>
</organism>
<name>A0A427A7T3_ENSVE</name>
<comment type="caution">
    <text evidence="2">The sequence shown here is derived from an EMBL/GenBank/DDBJ whole genome shotgun (WGS) entry which is preliminary data.</text>
</comment>
<evidence type="ECO:0000313" key="2">
    <source>
        <dbReference type="EMBL" id="RRT72263.1"/>
    </source>
</evidence>
<evidence type="ECO:0000313" key="3">
    <source>
        <dbReference type="Proteomes" id="UP000287651"/>
    </source>
</evidence>
<feature type="region of interest" description="Disordered" evidence="1">
    <location>
        <begin position="312"/>
        <end position="350"/>
    </location>
</feature>
<feature type="region of interest" description="Disordered" evidence="1">
    <location>
        <begin position="1"/>
        <end position="30"/>
    </location>
</feature>
<evidence type="ECO:0000256" key="1">
    <source>
        <dbReference type="SAM" id="MobiDB-lite"/>
    </source>
</evidence>
<dbReference type="EMBL" id="AMZH03003456">
    <property type="protein sequence ID" value="RRT72263.1"/>
    <property type="molecule type" value="Genomic_DNA"/>
</dbReference>
<accession>A0A427A7T3</accession>
<dbReference type="PANTHER" id="PTHR33240:SF8">
    <property type="entry name" value="OS03G0439900 PROTEIN"/>
    <property type="match status" value="1"/>
</dbReference>
<gene>
    <name evidence="2" type="ORF">B296_00003038</name>
</gene>
<feature type="region of interest" description="Disordered" evidence="1">
    <location>
        <begin position="89"/>
        <end position="112"/>
    </location>
</feature>
<sequence length="350" mass="38237">MAGDSLRVGHRRSHVSLRANASQDIHTSKSIPAAHLRPVQAMGNDQDCHPSHSSSVLLPLACLIDPFATGPAPSARPTSNAFGALDASSSISSESLPPNNPFEGGASRVGSHQRPFRCSLSRLRHVTRQLNEVQKEVCELKEEREVEYCDHDDTLVISVHVANALMKRVMVDTGSLTDILYKDAFQKLRLATVDLSPMSSTLPGFIGNSIAPLQTIVLPIIVSQESRSKTPMVTFMVVGLSTAYSIILRRSTLNRLRVVVFTYHHAIKFPIGAGVGEAKSDSWKSRCCYSTIVTLPKKLRVGHPTCIKTVVPSPSSDQPLVDPREVPKRPPRPEPTEQILELPLNKSLPN</sequence>
<dbReference type="Gene3D" id="2.40.70.10">
    <property type="entry name" value="Acid Proteases"/>
    <property type="match status" value="1"/>
</dbReference>
<proteinExistence type="predicted"/>
<reference evidence="2 3" key="1">
    <citation type="journal article" date="2014" name="Agronomy (Basel)">
        <title>A Draft Genome Sequence for Ensete ventricosum, the Drought-Tolerant Tree Against Hunger.</title>
        <authorList>
            <person name="Harrison J."/>
            <person name="Moore K.A."/>
            <person name="Paszkiewicz K."/>
            <person name="Jones T."/>
            <person name="Grant M."/>
            <person name="Ambacheew D."/>
            <person name="Muzemil S."/>
            <person name="Studholme D.J."/>
        </authorList>
    </citation>
    <scope>NUCLEOTIDE SEQUENCE [LARGE SCALE GENOMIC DNA]</scope>
</reference>
<dbReference type="Proteomes" id="UP000287651">
    <property type="component" value="Unassembled WGS sequence"/>
</dbReference>
<dbReference type="PANTHER" id="PTHR33240">
    <property type="entry name" value="OS08G0508500 PROTEIN"/>
    <property type="match status" value="1"/>
</dbReference>
<dbReference type="AlphaFoldDB" id="A0A427A7T3"/>